<dbReference type="Proteomes" id="UP000730482">
    <property type="component" value="Unassembled WGS sequence"/>
</dbReference>
<accession>A0ABS5L632</accession>
<sequence length="249" mass="26864">MSVDPASAYPVLLAGVRDEFHDRPWTGPGRHWPDRPRLIGGQDLLAGGTWLAVDPDVPRAACVLNGRGPLAPEPGRRSRGELPLAFAATGSIDDVDFPRYDPFHLVCATLREVFLLSWNGARHERRQLGPGLHVVVNSGLEGTDPTEGPGTEEMAARLGFFRPRLADAARPQPAPGVATDKAWGPWLPLLEGAGLDPVDDRALLVRREFGERTWGTTSVTLVGLREGGVRYDFSGAPGDAQAWTAVVED</sequence>
<dbReference type="InterPro" id="IPR008551">
    <property type="entry name" value="TANGO2"/>
</dbReference>
<comment type="caution">
    <text evidence="1">The sequence shown here is derived from an EMBL/GenBank/DDBJ whole genome shotgun (WGS) entry which is preliminary data.</text>
</comment>
<dbReference type="EMBL" id="JAAFYZ010000268">
    <property type="protein sequence ID" value="MBS2553604.1"/>
    <property type="molecule type" value="Genomic_DNA"/>
</dbReference>
<dbReference type="PANTHER" id="PTHR17985">
    <property type="entry name" value="SER/THR-RICH PROTEIN T10 IN DGCR REGION"/>
    <property type="match status" value="1"/>
</dbReference>
<protein>
    <submittedName>
        <fullName evidence="1">NRDE family protein</fullName>
    </submittedName>
</protein>
<evidence type="ECO:0000313" key="2">
    <source>
        <dbReference type="Proteomes" id="UP000730482"/>
    </source>
</evidence>
<organism evidence="1 2">
    <name type="scientific">Catenulispora pinistramenti</name>
    <dbReference type="NCBI Taxonomy" id="2705254"/>
    <lineage>
        <taxon>Bacteria</taxon>
        <taxon>Bacillati</taxon>
        <taxon>Actinomycetota</taxon>
        <taxon>Actinomycetes</taxon>
        <taxon>Catenulisporales</taxon>
        <taxon>Catenulisporaceae</taxon>
        <taxon>Catenulispora</taxon>
    </lineage>
</organism>
<gene>
    <name evidence="1" type="ORF">KGQ19_42810</name>
</gene>
<evidence type="ECO:0000313" key="1">
    <source>
        <dbReference type="EMBL" id="MBS2553604.1"/>
    </source>
</evidence>
<keyword evidence="2" id="KW-1185">Reference proteome</keyword>
<dbReference type="Pfam" id="PF05742">
    <property type="entry name" value="TANGO2"/>
    <property type="match status" value="1"/>
</dbReference>
<name>A0ABS5L632_9ACTN</name>
<dbReference type="PANTHER" id="PTHR17985:SF8">
    <property type="entry name" value="TRANSPORT AND GOLGI ORGANIZATION PROTEIN 2 HOMOLOG"/>
    <property type="match status" value="1"/>
</dbReference>
<dbReference type="RefSeq" id="WP_212020321.1">
    <property type="nucleotide sequence ID" value="NZ_JAAFYZ010000268.1"/>
</dbReference>
<proteinExistence type="predicted"/>
<reference evidence="1 2" key="1">
    <citation type="submission" date="2020-02" db="EMBL/GenBank/DDBJ databases">
        <title>Acidophilic actinobacteria isolated from forest soil.</title>
        <authorList>
            <person name="Golinska P."/>
        </authorList>
    </citation>
    <scope>NUCLEOTIDE SEQUENCE [LARGE SCALE GENOMIC DNA]</scope>
    <source>
        <strain evidence="1 2">NL8</strain>
    </source>
</reference>